<dbReference type="PROSITE" id="PS00217">
    <property type="entry name" value="SUGAR_TRANSPORT_2"/>
    <property type="match status" value="1"/>
</dbReference>
<evidence type="ECO:0000256" key="8">
    <source>
        <dbReference type="SAM" id="Phobius"/>
    </source>
</evidence>
<dbReference type="EMBL" id="CP003915">
    <property type="protein sequence ID" value="AHG62148.1"/>
    <property type="molecule type" value="Genomic_DNA"/>
</dbReference>
<feature type="transmembrane region" description="Helical" evidence="8">
    <location>
        <begin position="210"/>
        <end position="229"/>
    </location>
</feature>
<dbReference type="Pfam" id="PF07690">
    <property type="entry name" value="MFS_1"/>
    <property type="match status" value="1"/>
</dbReference>
<dbReference type="InterPro" id="IPR005828">
    <property type="entry name" value="MFS_sugar_transport-like"/>
</dbReference>
<dbReference type="InterPro" id="IPR011701">
    <property type="entry name" value="MFS"/>
</dbReference>
<dbReference type="RefSeq" id="WP_245592795.1">
    <property type="nucleotide sequence ID" value="NZ_CP003915.1"/>
</dbReference>
<dbReference type="HOGENOM" id="CLU_001265_39_2_4"/>
<feature type="transmembrane region" description="Helical" evidence="8">
    <location>
        <begin position="471"/>
        <end position="495"/>
    </location>
</feature>
<accession>W0PAS1</accession>
<feature type="transmembrane region" description="Helical" evidence="8">
    <location>
        <begin position="327"/>
        <end position="344"/>
    </location>
</feature>
<dbReference type="GO" id="GO:0022857">
    <property type="term" value="F:transmembrane transporter activity"/>
    <property type="evidence" value="ECO:0007669"/>
    <property type="project" value="InterPro"/>
</dbReference>
<comment type="subcellular location">
    <subcellularLocation>
        <location evidence="1">Cell membrane</location>
        <topology evidence="1">Multi-pass membrane protein</topology>
    </subcellularLocation>
</comment>
<feature type="transmembrane region" description="Helical" evidence="8">
    <location>
        <begin position="136"/>
        <end position="159"/>
    </location>
</feature>
<dbReference type="PANTHER" id="PTHR43045:SF7">
    <property type="entry name" value="MAJOR FACILITATOR SUPERFAMILY TRANSPORTER"/>
    <property type="match status" value="1"/>
</dbReference>
<dbReference type="InterPro" id="IPR020846">
    <property type="entry name" value="MFS_dom"/>
</dbReference>
<feature type="compositionally biased region" description="Polar residues" evidence="7">
    <location>
        <begin position="1"/>
        <end position="11"/>
    </location>
</feature>
<evidence type="ECO:0000256" key="2">
    <source>
        <dbReference type="ARBA" id="ARBA00022448"/>
    </source>
</evidence>
<evidence type="ECO:0000256" key="4">
    <source>
        <dbReference type="ARBA" id="ARBA00022692"/>
    </source>
</evidence>
<gene>
    <name evidence="10" type="ORF">MIM_c00450</name>
</gene>
<dbReference type="PANTHER" id="PTHR43045">
    <property type="entry name" value="SHIKIMATE TRANSPORTER"/>
    <property type="match status" value="1"/>
</dbReference>
<evidence type="ECO:0000313" key="11">
    <source>
        <dbReference type="Proteomes" id="UP000019095"/>
    </source>
</evidence>
<keyword evidence="11" id="KW-1185">Reference proteome</keyword>
<keyword evidence="4 8" id="KW-0812">Transmembrane</keyword>
<keyword evidence="6 8" id="KW-0472">Membrane</keyword>
<dbReference type="PATRIC" id="fig|1247726.3.peg.49"/>
<feature type="transmembrane region" description="Helical" evidence="8">
    <location>
        <begin position="535"/>
        <end position="557"/>
    </location>
</feature>
<feature type="transmembrane region" description="Helical" evidence="8">
    <location>
        <begin position="263"/>
        <end position="285"/>
    </location>
</feature>
<dbReference type="Gene3D" id="1.20.1250.20">
    <property type="entry name" value="MFS general substrate transporter like domains"/>
    <property type="match status" value="3"/>
</dbReference>
<dbReference type="KEGG" id="amim:MIM_c00450"/>
<feature type="transmembrane region" description="Helical" evidence="8">
    <location>
        <begin position="297"/>
        <end position="320"/>
    </location>
</feature>
<name>W0PAS1_ADVMD</name>
<keyword evidence="2" id="KW-0813">Transport</keyword>
<sequence>MTEATVSSRQIGSKETETMPQTNVHEQPGRLRRVIVASSLGAVFEAYDLVLYGPLAAIIATQFFSGLDQAYAYIFTLLSAAITYVARPFGGLVFGRLGDLVGRKHTFLLTILIMGISTVIIGLLPNYAAIGIASPILLMTLRIVQGLAFGGEFGGAVTFIAEHAPAGKRGFATSSVAITMACGLVLAILVVLACELLVGKEAFEAWGWRIPFLLSAVLMLISVYIRLRLQESPVFLKMKRTGQGSTQPIKEAFGRWRYLRTSLLVLFGAVAGQAVATATGAYPIYMLMLNLKIDPFLLHYTILGYSVFFVLFMIMAGWISDRIGRKPVMLAGFLGTAIVAYPIFQSITHYAHPGLEASIKESPVIISADPRQCGSYFDPTRFSLSEGSSSCDMARRAVAKLGVPYVNRDAPEDGPANIAVGNDIIVSFNAHSLDEAALAKESSAFNAAVKAALSAHGYLTSAPADKTNVPALIGLLALLNFFVALASAPLAIWMIEMFPTRIRYTALALSYNIGGWFGGFLPTIAYAAFYATGDLYAGVWYIATMLLISFLIGGLFLPETRGRQLESIA</sequence>
<organism evidence="10 11">
    <name type="scientific">Advenella mimigardefordensis (strain DSM 17166 / LMG 22922 / DPN7)</name>
    <dbReference type="NCBI Taxonomy" id="1247726"/>
    <lineage>
        <taxon>Bacteria</taxon>
        <taxon>Pseudomonadati</taxon>
        <taxon>Pseudomonadota</taxon>
        <taxon>Betaproteobacteria</taxon>
        <taxon>Burkholderiales</taxon>
        <taxon>Alcaligenaceae</taxon>
    </lineage>
</organism>
<dbReference type="Pfam" id="PF00083">
    <property type="entry name" value="Sugar_tr"/>
    <property type="match status" value="2"/>
</dbReference>
<reference evidence="10 11" key="1">
    <citation type="journal article" date="2014" name="Microbiology">
        <title>Unravelling the complete genome sequence of Advenella mimigardefordensis strain DPN7T and novel insights in the catabolism of the xenobiotic polythioester precursor 3,3'-dithiodipropionate.</title>
        <authorList>
            <person name="Wubbeler J.H."/>
            <person name="Hiessl S."/>
            <person name="Schuldes J."/>
            <person name="Thurmer A."/>
            <person name="Daniel R."/>
            <person name="Steinbuchel A."/>
        </authorList>
    </citation>
    <scope>NUCLEOTIDE SEQUENCE [LARGE SCALE GENOMIC DNA]</scope>
    <source>
        <strain evidence="11">DSM 17166 / LMG 22922 / DPN7</strain>
    </source>
</reference>
<dbReference type="STRING" id="1247726.MIM_c00450"/>
<feature type="transmembrane region" description="Helical" evidence="8">
    <location>
        <begin position="171"/>
        <end position="198"/>
    </location>
</feature>
<evidence type="ECO:0000256" key="6">
    <source>
        <dbReference type="ARBA" id="ARBA00023136"/>
    </source>
</evidence>
<dbReference type="AlphaFoldDB" id="W0PAS1"/>
<evidence type="ECO:0000256" key="3">
    <source>
        <dbReference type="ARBA" id="ARBA00022475"/>
    </source>
</evidence>
<dbReference type="InterPro" id="IPR036259">
    <property type="entry name" value="MFS_trans_sf"/>
</dbReference>
<proteinExistence type="predicted"/>
<evidence type="ECO:0000259" key="9">
    <source>
        <dbReference type="PROSITE" id="PS50850"/>
    </source>
</evidence>
<keyword evidence="5 8" id="KW-1133">Transmembrane helix</keyword>
<evidence type="ECO:0000313" key="10">
    <source>
        <dbReference type="EMBL" id="AHG62148.1"/>
    </source>
</evidence>
<evidence type="ECO:0000256" key="7">
    <source>
        <dbReference type="SAM" id="MobiDB-lite"/>
    </source>
</evidence>
<dbReference type="PROSITE" id="PS00216">
    <property type="entry name" value="SUGAR_TRANSPORT_1"/>
    <property type="match status" value="1"/>
</dbReference>
<feature type="transmembrane region" description="Helical" evidence="8">
    <location>
        <begin position="507"/>
        <end position="529"/>
    </location>
</feature>
<feature type="region of interest" description="Disordered" evidence="7">
    <location>
        <begin position="1"/>
        <end position="25"/>
    </location>
</feature>
<dbReference type="SUPFAM" id="SSF103473">
    <property type="entry name" value="MFS general substrate transporter"/>
    <property type="match status" value="2"/>
</dbReference>
<evidence type="ECO:0000256" key="1">
    <source>
        <dbReference type="ARBA" id="ARBA00004651"/>
    </source>
</evidence>
<feature type="transmembrane region" description="Helical" evidence="8">
    <location>
        <begin position="40"/>
        <end position="64"/>
    </location>
</feature>
<dbReference type="eggNOG" id="COG0477">
    <property type="taxonomic scope" value="Bacteria"/>
</dbReference>
<keyword evidence="3" id="KW-1003">Cell membrane</keyword>
<feature type="transmembrane region" description="Helical" evidence="8">
    <location>
        <begin position="107"/>
        <end position="130"/>
    </location>
</feature>
<feature type="domain" description="Major facilitator superfamily (MFS) profile" evidence="9">
    <location>
        <begin position="34"/>
        <end position="561"/>
    </location>
</feature>
<dbReference type="GO" id="GO:0005886">
    <property type="term" value="C:plasma membrane"/>
    <property type="evidence" value="ECO:0007669"/>
    <property type="project" value="UniProtKB-SubCell"/>
</dbReference>
<protein>
    <submittedName>
        <fullName evidence="10">Putative proline/betaine transporter ProP</fullName>
    </submittedName>
</protein>
<dbReference type="PROSITE" id="PS50850">
    <property type="entry name" value="MFS"/>
    <property type="match status" value="1"/>
</dbReference>
<evidence type="ECO:0000256" key="5">
    <source>
        <dbReference type="ARBA" id="ARBA00022989"/>
    </source>
</evidence>
<feature type="transmembrane region" description="Helical" evidence="8">
    <location>
        <begin position="70"/>
        <end position="95"/>
    </location>
</feature>
<dbReference type="Proteomes" id="UP000019095">
    <property type="component" value="Chromosome"/>
</dbReference>
<dbReference type="InterPro" id="IPR005829">
    <property type="entry name" value="Sugar_transporter_CS"/>
</dbReference>